<dbReference type="EMBL" id="JAVLVU010000001">
    <property type="protein sequence ID" value="MDT3401165.1"/>
    <property type="molecule type" value="Genomic_DNA"/>
</dbReference>
<dbReference type="PANTHER" id="PTHR43702:SF3">
    <property type="entry name" value="PROTEIN TSGA"/>
    <property type="match status" value="1"/>
</dbReference>
<dbReference type="InterPro" id="IPR005275">
    <property type="entry name" value="Lfuc_symporter_FucP"/>
</dbReference>
<evidence type="ECO:0000256" key="4">
    <source>
        <dbReference type="ARBA" id="ARBA00022448"/>
    </source>
</evidence>
<dbReference type="SUPFAM" id="SSF103473">
    <property type="entry name" value="MFS general substrate transporter"/>
    <property type="match status" value="1"/>
</dbReference>
<comment type="function">
    <text evidence="1">Intake of glucose and galactose.</text>
</comment>
<feature type="transmembrane region" description="Helical" evidence="11">
    <location>
        <begin position="327"/>
        <end position="349"/>
    </location>
</feature>
<feature type="transmembrane region" description="Helical" evidence="11">
    <location>
        <begin position="273"/>
        <end position="291"/>
    </location>
</feature>
<feature type="transmembrane region" description="Helical" evidence="11">
    <location>
        <begin position="303"/>
        <end position="321"/>
    </location>
</feature>
<organism evidence="12 13">
    <name type="scientific">Mucilaginibacter terrae</name>
    <dbReference type="NCBI Taxonomy" id="1955052"/>
    <lineage>
        <taxon>Bacteria</taxon>
        <taxon>Pseudomonadati</taxon>
        <taxon>Bacteroidota</taxon>
        <taxon>Sphingobacteriia</taxon>
        <taxon>Sphingobacteriales</taxon>
        <taxon>Sphingobacteriaceae</taxon>
        <taxon>Mucilaginibacter</taxon>
    </lineage>
</organism>
<protein>
    <submittedName>
        <fullName evidence="12">FHS family L-fucose permease-like MFS transporter</fullName>
    </submittedName>
</protein>
<proteinExistence type="inferred from homology"/>
<accession>A0ABU3GRB9</accession>
<dbReference type="InterPro" id="IPR036259">
    <property type="entry name" value="MFS_trans_sf"/>
</dbReference>
<evidence type="ECO:0000256" key="2">
    <source>
        <dbReference type="ARBA" id="ARBA00004429"/>
    </source>
</evidence>
<dbReference type="CDD" id="cd17394">
    <property type="entry name" value="MFS_FucP_like"/>
    <property type="match status" value="1"/>
</dbReference>
<evidence type="ECO:0000256" key="6">
    <source>
        <dbReference type="ARBA" id="ARBA00022519"/>
    </source>
</evidence>
<reference evidence="13" key="1">
    <citation type="submission" date="2023-07" db="EMBL/GenBank/DDBJ databases">
        <title>Functional and genomic diversity of the sorghum phyllosphere microbiome.</title>
        <authorList>
            <person name="Shade A."/>
        </authorList>
    </citation>
    <scope>NUCLEOTIDE SEQUENCE [LARGE SCALE GENOMIC DNA]</scope>
    <source>
        <strain evidence="13">SORGH_AS_0422</strain>
    </source>
</reference>
<evidence type="ECO:0000313" key="13">
    <source>
        <dbReference type="Proteomes" id="UP001258315"/>
    </source>
</evidence>
<dbReference type="Pfam" id="PF07690">
    <property type="entry name" value="MFS_1"/>
    <property type="match status" value="1"/>
</dbReference>
<feature type="transmembrane region" description="Helical" evidence="11">
    <location>
        <begin position="43"/>
        <end position="67"/>
    </location>
</feature>
<keyword evidence="4" id="KW-0813">Transport</keyword>
<evidence type="ECO:0000256" key="3">
    <source>
        <dbReference type="ARBA" id="ARBA00009120"/>
    </source>
</evidence>
<keyword evidence="6" id="KW-0997">Cell inner membrane</keyword>
<evidence type="ECO:0000256" key="8">
    <source>
        <dbReference type="ARBA" id="ARBA00022692"/>
    </source>
</evidence>
<evidence type="ECO:0000256" key="11">
    <source>
        <dbReference type="SAM" id="Phobius"/>
    </source>
</evidence>
<evidence type="ECO:0000256" key="5">
    <source>
        <dbReference type="ARBA" id="ARBA00022475"/>
    </source>
</evidence>
<dbReference type="InterPro" id="IPR011701">
    <property type="entry name" value="MFS"/>
</dbReference>
<evidence type="ECO:0000256" key="1">
    <source>
        <dbReference type="ARBA" id="ARBA00003321"/>
    </source>
</evidence>
<feature type="transmembrane region" description="Helical" evidence="11">
    <location>
        <begin position="7"/>
        <end position="23"/>
    </location>
</feature>
<dbReference type="InterPro" id="IPR050375">
    <property type="entry name" value="MFS_TsgA-like"/>
</dbReference>
<dbReference type="NCBIfam" id="TIGR00885">
    <property type="entry name" value="fucP"/>
    <property type="match status" value="1"/>
</dbReference>
<evidence type="ECO:0000256" key="10">
    <source>
        <dbReference type="ARBA" id="ARBA00023136"/>
    </source>
</evidence>
<evidence type="ECO:0000313" key="12">
    <source>
        <dbReference type="EMBL" id="MDT3401165.1"/>
    </source>
</evidence>
<keyword evidence="7" id="KW-0762">Sugar transport</keyword>
<feature type="transmembrane region" description="Helical" evidence="11">
    <location>
        <begin position="361"/>
        <end position="379"/>
    </location>
</feature>
<keyword evidence="8 11" id="KW-0812">Transmembrane</keyword>
<keyword evidence="5" id="KW-1003">Cell membrane</keyword>
<dbReference type="NCBIfam" id="TIGR01272">
    <property type="entry name" value="gluP"/>
    <property type="match status" value="1"/>
</dbReference>
<name>A0ABU3GRB9_9SPHI</name>
<gene>
    <name evidence="12" type="ORF">QE417_000237</name>
</gene>
<comment type="caution">
    <text evidence="12">The sequence shown here is derived from an EMBL/GenBank/DDBJ whole genome shotgun (WGS) entry which is preliminary data.</text>
</comment>
<dbReference type="Gene3D" id="1.20.1250.20">
    <property type="entry name" value="MFS general substrate transporter like domains"/>
    <property type="match status" value="2"/>
</dbReference>
<evidence type="ECO:0000256" key="7">
    <source>
        <dbReference type="ARBA" id="ARBA00022597"/>
    </source>
</evidence>
<comment type="similarity">
    <text evidence="3">Belongs to the major facilitator superfamily. FHS transporter (TC 2.A.1.7) family.</text>
</comment>
<feature type="transmembrane region" description="Helical" evidence="11">
    <location>
        <begin position="391"/>
        <end position="409"/>
    </location>
</feature>
<feature type="transmembrane region" description="Helical" evidence="11">
    <location>
        <begin position="190"/>
        <end position="208"/>
    </location>
</feature>
<feature type="transmembrane region" description="Helical" evidence="11">
    <location>
        <begin position="74"/>
        <end position="93"/>
    </location>
</feature>
<dbReference type="PANTHER" id="PTHR43702">
    <property type="entry name" value="L-FUCOSE-PROTON SYMPORTER"/>
    <property type="match status" value="1"/>
</dbReference>
<feature type="transmembrane region" description="Helical" evidence="11">
    <location>
        <begin position="99"/>
        <end position="116"/>
    </location>
</feature>
<keyword evidence="9 11" id="KW-1133">Transmembrane helix</keyword>
<dbReference type="Proteomes" id="UP001258315">
    <property type="component" value="Unassembled WGS sequence"/>
</dbReference>
<dbReference type="InterPro" id="IPR005964">
    <property type="entry name" value="Glc/Gal_transptr_bac"/>
</dbReference>
<dbReference type="RefSeq" id="WP_311947002.1">
    <property type="nucleotide sequence ID" value="NZ_JAVLVU010000001.1"/>
</dbReference>
<comment type="subcellular location">
    <subcellularLocation>
        <location evidence="2">Cell inner membrane</location>
        <topology evidence="2">Multi-pass membrane protein</topology>
    </subcellularLocation>
</comment>
<evidence type="ECO:0000256" key="9">
    <source>
        <dbReference type="ARBA" id="ARBA00022989"/>
    </source>
</evidence>
<feature type="transmembrane region" description="Helical" evidence="11">
    <location>
        <begin position="137"/>
        <end position="160"/>
    </location>
</feature>
<sequence length="425" mass="46258">MTKRDSIFPIILLTSLFFLWGFAHNLDPILIPHLKRSFTLSTVQATLVDSAVFMAYFLMAIPAGMIIKKGGYKVGIITGLIVFAAGCYLFIPAANTQQYTFFLVALFVIACGLTTLETAANPYITVIGDPEGASTRLNFAQSFNGLATTLAPIIGAKFILTKSYTEEALKAMSPAAQQFALATEASSVKMPYFILGTVLLVIAVFFFFTKMPVVNTHAANTTTKSRHIFQALRHKHLSWAVAAQFFYVGGQVCVLSLFLLYATTAAHINETAASYYLGAAGFSFLIGRFIGTALMKFIAPQKLLGLYAVINVLLCFGAIYFHGIVTVYIVIGICFFMSIMFPTIFALGIKGLGSDTEYGSSLIIMSIVGGAIVPRFYAYISDHTGNIQDGYWVPLCCFVIIALFGLSGYRIRQPKTESIAASHIL</sequence>
<keyword evidence="10 11" id="KW-0472">Membrane</keyword>
<keyword evidence="13" id="KW-1185">Reference proteome</keyword>
<feature type="transmembrane region" description="Helical" evidence="11">
    <location>
        <begin position="237"/>
        <end position="261"/>
    </location>
</feature>